<accession>H2Y7Z4</accession>
<feature type="compositionally biased region" description="Polar residues" evidence="7">
    <location>
        <begin position="196"/>
        <end position="211"/>
    </location>
</feature>
<evidence type="ECO:0000256" key="4">
    <source>
        <dbReference type="ARBA" id="ARBA00023242"/>
    </source>
</evidence>
<evidence type="ECO:0000259" key="8">
    <source>
        <dbReference type="PROSITE" id="PS50071"/>
    </source>
</evidence>
<feature type="domain" description="Homeobox" evidence="8">
    <location>
        <begin position="71"/>
        <end position="131"/>
    </location>
</feature>
<keyword evidence="2 5" id="KW-0238">DNA-binding</keyword>
<proteinExistence type="predicted"/>
<dbReference type="CDD" id="cd00086">
    <property type="entry name" value="homeodomain"/>
    <property type="match status" value="1"/>
</dbReference>
<comment type="subcellular location">
    <subcellularLocation>
        <location evidence="1 5 6">Nucleus</location>
    </subcellularLocation>
</comment>
<evidence type="ECO:0000256" key="2">
    <source>
        <dbReference type="ARBA" id="ARBA00023125"/>
    </source>
</evidence>
<dbReference type="AlphaFoldDB" id="H2Y7Z4"/>
<dbReference type="InterPro" id="IPR050394">
    <property type="entry name" value="Homeobox_NK-like"/>
</dbReference>
<reference evidence="9" key="2">
    <citation type="submission" date="2025-08" db="UniProtKB">
        <authorList>
            <consortium name="Ensembl"/>
        </authorList>
    </citation>
    <scope>IDENTIFICATION</scope>
</reference>
<feature type="compositionally biased region" description="Basic and acidic residues" evidence="7">
    <location>
        <begin position="141"/>
        <end position="163"/>
    </location>
</feature>
<dbReference type="PANTHER" id="PTHR24340:SF35">
    <property type="entry name" value="HGTX, ISOFORM C"/>
    <property type="match status" value="1"/>
</dbReference>
<feature type="DNA-binding region" description="Homeobox" evidence="5">
    <location>
        <begin position="73"/>
        <end position="132"/>
    </location>
</feature>
<dbReference type="OMA" id="TIVMEKY"/>
<keyword evidence="4 5" id="KW-0539">Nucleus</keyword>
<evidence type="ECO:0000256" key="1">
    <source>
        <dbReference type="ARBA" id="ARBA00004123"/>
    </source>
</evidence>
<dbReference type="Ensembl" id="ENSCSAVT00000001461.1">
    <property type="protein sequence ID" value="ENSCSAVP00000001442.1"/>
    <property type="gene ID" value="ENSCSAVG00000000820.1"/>
</dbReference>
<feature type="region of interest" description="Disordered" evidence="7">
    <location>
        <begin position="196"/>
        <end position="244"/>
    </location>
</feature>
<dbReference type="Gene3D" id="1.10.10.60">
    <property type="entry name" value="Homeodomain-like"/>
    <property type="match status" value="1"/>
</dbReference>
<dbReference type="eggNOG" id="KOG0847">
    <property type="taxonomic scope" value="Eukaryota"/>
</dbReference>
<dbReference type="InterPro" id="IPR009057">
    <property type="entry name" value="Homeodomain-like_sf"/>
</dbReference>
<evidence type="ECO:0000313" key="9">
    <source>
        <dbReference type="Ensembl" id="ENSCSAVP00000001442.1"/>
    </source>
</evidence>
<dbReference type="GO" id="GO:0030154">
    <property type="term" value="P:cell differentiation"/>
    <property type="evidence" value="ECO:0007669"/>
    <property type="project" value="TreeGrafter"/>
</dbReference>
<evidence type="ECO:0000256" key="6">
    <source>
        <dbReference type="RuleBase" id="RU000682"/>
    </source>
</evidence>
<dbReference type="Pfam" id="PF00046">
    <property type="entry name" value="Homeodomain"/>
    <property type="match status" value="1"/>
</dbReference>
<keyword evidence="10" id="KW-1185">Reference proteome</keyword>
<dbReference type="STRING" id="51511.ENSCSAVP00000001442"/>
<dbReference type="FunFam" id="1.10.10.60:FF:000067">
    <property type="entry name" value="NK6 homeobox 1"/>
    <property type="match status" value="1"/>
</dbReference>
<keyword evidence="3 5" id="KW-0371">Homeobox</keyword>
<dbReference type="PROSITE" id="PS50071">
    <property type="entry name" value="HOMEOBOX_2"/>
    <property type="match status" value="1"/>
</dbReference>
<dbReference type="PRINTS" id="PR00024">
    <property type="entry name" value="HOMEOBOX"/>
</dbReference>
<dbReference type="PROSITE" id="PS00027">
    <property type="entry name" value="HOMEOBOX_1"/>
    <property type="match status" value="1"/>
</dbReference>
<feature type="region of interest" description="Disordered" evidence="7">
    <location>
        <begin position="131"/>
        <end position="179"/>
    </location>
</feature>
<feature type="compositionally biased region" description="Polar residues" evidence="7">
    <location>
        <begin position="164"/>
        <end position="179"/>
    </location>
</feature>
<protein>
    <recommendedName>
        <fullName evidence="8">Homeobox domain-containing protein</fullName>
    </recommendedName>
</protein>
<reference evidence="9" key="3">
    <citation type="submission" date="2025-09" db="UniProtKB">
        <authorList>
            <consortium name="Ensembl"/>
        </authorList>
    </citation>
    <scope>IDENTIFICATION</scope>
</reference>
<dbReference type="GO" id="GO:0000981">
    <property type="term" value="F:DNA-binding transcription factor activity, RNA polymerase II-specific"/>
    <property type="evidence" value="ECO:0007669"/>
    <property type="project" value="InterPro"/>
</dbReference>
<reference evidence="10" key="1">
    <citation type="submission" date="2003-08" db="EMBL/GenBank/DDBJ databases">
        <authorList>
            <person name="Birren B."/>
            <person name="Nusbaum C."/>
            <person name="Abebe A."/>
            <person name="Abouelleil A."/>
            <person name="Adekoya E."/>
            <person name="Ait-zahra M."/>
            <person name="Allen N."/>
            <person name="Allen T."/>
            <person name="An P."/>
            <person name="Anderson M."/>
            <person name="Anderson S."/>
            <person name="Arachchi H."/>
            <person name="Armbruster J."/>
            <person name="Bachantsang P."/>
            <person name="Baldwin J."/>
            <person name="Barry A."/>
            <person name="Bayul T."/>
            <person name="Blitshsteyn B."/>
            <person name="Bloom T."/>
            <person name="Blye J."/>
            <person name="Boguslavskiy L."/>
            <person name="Borowsky M."/>
            <person name="Boukhgalter B."/>
            <person name="Brunache A."/>
            <person name="Butler J."/>
            <person name="Calixte N."/>
            <person name="Calvo S."/>
            <person name="Camarata J."/>
            <person name="Campo K."/>
            <person name="Chang J."/>
            <person name="Cheshatsang Y."/>
            <person name="Citroen M."/>
            <person name="Collymore A."/>
            <person name="Considine T."/>
            <person name="Cook A."/>
            <person name="Cooke P."/>
            <person name="Corum B."/>
            <person name="Cuomo C."/>
            <person name="David R."/>
            <person name="Dawoe T."/>
            <person name="Degray S."/>
            <person name="Dodge S."/>
            <person name="Dooley K."/>
            <person name="Dorje P."/>
            <person name="Dorjee K."/>
            <person name="Dorris L."/>
            <person name="Duffey N."/>
            <person name="Dupes A."/>
            <person name="Elkins T."/>
            <person name="Engels R."/>
            <person name="Erickson J."/>
            <person name="Farina A."/>
            <person name="Faro S."/>
            <person name="Ferreira P."/>
            <person name="Fischer H."/>
            <person name="Fitzgerald M."/>
            <person name="Foley K."/>
            <person name="Gage D."/>
            <person name="Galagan J."/>
            <person name="Gearin G."/>
            <person name="Gnerre S."/>
            <person name="Gnirke A."/>
            <person name="Goyette A."/>
            <person name="Graham J."/>
            <person name="Grandbois E."/>
            <person name="Gyaltsen K."/>
            <person name="Hafez N."/>
            <person name="Hagopian D."/>
            <person name="Hagos B."/>
            <person name="Hall J."/>
            <person name="Hatcher B."/>
            <person name="Heller A."/>
            <person name="Higgins H."/>
            <person name="Honan T."/>
            <person name="Horn A."/>
            <person name="Houde N."/>
            <person name="Hughes L."/>
            <person name="Hulme W."/>
            <person name="Husby E."/>
            <person name="Iliev I."/>
            <person name="Jaffe D."/>
            <person name="Jones C."/>
            <person name="Kamal M."/>
            <person name="Kamat A."/>
            <person name="Kamvysselis M."/>
            <person name="Karlsson E."/>
            <person name="Kells C."/>
            <person name="Kieu A."/>
            <person name="Kisner P."/>
            <person name="Kodira C."/>
            <person name="Kulbokas E."/>
            <person name="Labutti K."/>
            <person name="Lama D."/>
            <person name="Landers T."/>
            <person name="Leger J."/>
            <person name="Levine S."/>
            <person name="Lewis D."/>
            <person name="Lewis T."/>
            <person name="Lindblad-toh K."/>
            <person name="Liu X."/>
            <person name="Lokyitsang T."/>
            <person name="Lokyitsang Y."/>
            <person name="Lucien O."/>
            <person name="Lui A."/>
            <person name="Ma L.J."/>
            <person name="Mabbitt R."/>
            <person name="Macdonald J."/>
            <person name="Maclean C."/>
            <person name="Major J."/>
            <person name="Manning J."/>
            <person name="Marabella R."/>
            <person name="Maru K."/>
            <person name="Matthews C."/>
            <person name="Mauceli E."/>
            <person name="Mccarthy M."/>
            <person name="Mcdonough S."/>
            <person name="Mcghee T."/>
            <person name="Meldrim J."/>
            <person name="Meneus L."/>
            <person name="Mesirov J."/>
            <person name="Mihalev A."/>
            <person name="Mihova T."/>
            <person name="Mikkelsen T."/>
            <person name="Mlenga V."/>
            <person name="Moru K."/>
            <person name="Mozes J."/>
            <person name="Mulrain L."/>
            <person name="Munson G."/>
            <person name="Naylor J."/>
            <person name="Newes C."/>
            <person name="Nguyen C."/>
            <person name="Nguyen N."/>
            <person name="Nguyen T."/>
            <person name="Nicol R."/>
            <person name="Nielsen C."/>
            <person name="Nizzari M."/>
            <person name="Norbu C."/>
            <person name="Norbu N."/>
            <person name="O'donnell P."/>
            <person name="Okoawo O."/>
            <person name="O'leary S."/>
            <person name="Omotosho B."/>
            <person name="O'neill K."/>
            <person name="Osman S."/>
            <person name="Parker S."/>
            <person name="Perrin D."/>
            <person name="Phunkhang P."/>
            <person name="Piqani B."/>
            <person name="Purcell S."/>
            <person name="Rachupka T."/>
            <person name="Ramasamy U."/>
            <person name="Rameau R."/>
            <person name="Ray V."/>
            <person name="Raymond C."/>
            <person name="Retta R."/>
            <person name="Richardson S."/>
            <person name="Rise C."/>
            <person name="Rodriguez J."/>
            <person name="Rogers J."/>
            <person name="Rogov P."/>
            <person name="Rutman M."/>
            <person name="Schupbach R."/>
            <person name="Seaman C."/>
            <person name="Settipalli S."/>
            <person name="Sharpe T."/>
            <person name="Sheridan J."/>
            <person name="Sherpa N."/>
            <person name="Shi J."/>
            <person name="Smirnov S."/>
            <person name="Smith C."/>
            <person name="Sougnez C."/>
            <person name="Spencer B."/>
            <person name="Stalker J."/>
            <person name="Stange-thomann N."/>
            <person name="Stavropoulos S."/>
            <person name="Stetson K."/>
            <person name="Stone C."/>
            <person name="Stone S."/>
            <person name="Stubbs M."/>
            <person name="Talamas J."/>
            <person name="Tchuinga P."/>
            <person name="Tenzing P."/>
            <person name="Tesfaye S."/>
            <person name="Theodore J."/>
            <person name="Thoulutsang Y."/>
            <person name="Topham K."/>
            <person name="Towey S."/>
            <person name="Tsamla T."/>
            <person name="Tsomo N."/>
            <person name="Vallee D."/>
            <person name="Vassiliev H."/>
            <person name="Venkataraman V."/>
            <person name="Vinson J."/>
            <person name="Vo A."/>
            <person name="Wade C."/>
            <person name="Wang S."/>
            <person name="Wangchuk T."/>
            <person name="Wangdi T."/>
            <person name="Whittaker C."/>
            <person name="Wilkinson J."/>
            <person name="Wu Y."/>
            <person name="Wyman D."/>
            <person name="Yadav S."/>
            <person name="Yang S."/>
            <person name="Yang X."/>
            <person name="Yeager S."/>
            <person name="Yee E."/>
            <person name="Young G."/>
            <person name="Zainoun J."/>
            <person name="Zembeck L."/>
            <person name="Zimmer A."/>
            <person name="Zody M."/>
            <person name="Lander E."/>
        </authorList>
    </citation>
    <scope>NUCLEOTIDE SEQUENCE [LARGE SCALE GENOMIC DNA]</scope>
</reference>
<dbReference type="GO" id="GO:0005634">
    <property type="term" value="C:nucleus"/>
    <property type="evidence" value="ECO:0007669"/>
    <property type="project" value="UniProtKB-SubCell"/>
</dbReference>
<evidence type="ECO:0000256" key="7">
    <source>
        <dbReference type="SAM" id="MobiDB-lite"/>
    </source>
</evidence>
<dbReference type="GO" id="GO:0000978">
    <property type="term" value="F:RNA polymerase II cis-regulatory region sequence-specific DNA binding"/>
    <property type="evidence" value="ECO:0007669"/>
    <property type="project" value="TreeGrafter"/>
</dbReference>
<organism evidence="9 10">
    <name type="scientific">Ciona savignyi</name>
    <name type="common">Pacific transparent sea squirt</name>
    <dbReference type="NCBI Taxonomy" id="51511"/>
    <lineage>
        <taxon>Eukaryota</taxon>
        <taxon>Metazoa</taxon>
        <taxon>Chordata</taxon>
        <taxon>Tunicata</taxon>
        <taxon>Ascidiacea</taxon>
        <taxon>Phlebobranchia</taxon>
        <taxon>Cionidae</taxon>
        <taxon>Ciona</taxon>
    </lineage>
</organism>
<dbReference type="Proteomes" id="UP000007875">
    <property type="component" value="Unassembled WGS sequence"/>
</dbReference>
<evidence type="ECO:0000256" key="5">
    <source>
        <dbReference type="PROSITE-ProRule" id="PRU00108"/>
    </source>
</evidence>
<dbReference type="InterPro" id="IPR017970">
    <property type="entry name" value="Homeobox_CS"/>
</dbReference>
<dbReference type="PANTHER" id="PTHR24340">
    <property type="entry name" value="HOMEOBOX PROTEIN NKX"/>
    <property type="match status" value="1"/>
</dbReference>
<evidence type="ECO:0000313" key="10">
    <source>
        <dbReference type="Proteomes" id="UP000007875"/>
    </source>
</evidence>
<name>H2Y7Z4_CIOSA</name>
<dbReference type="SUPFAM" id="SSF46689">
    <property type="entry name" value="Homeodomain-like"/>
    <property type="match status" value="1"/>
</dbReference>
<dbReference type="InterPro" id="IPR020479">
    <property type="entry name" value="HD_metazoa"/>
</dbReference>
<dbReference type="GeneTree" id="ENSGT00940000168569"/>
<evidence type="ECO:0000256" key="3">
    <source>
        <dbReference type="ARBA" id="ARBA00023155"/>
    </source>
</evidence>
<dbReference type="HOGENOM" id="CLU_054396_0_0_1"/>
<dbReference type="InParanoid" id="H2Y7Z4"/>
<sequence length="317" mass="34847">GHGSVMAAAMYLGGSGIANAVSNLGGSRYPKPLADLPGRAPIYWPGMITEDWREKLTMPGSPSTIVMEKYGRKKHTRPTFSGQQIFALEKTFEQSKYLAGPERARLAYSLAMTESQVKVWFQNRRTKWRKRHAAEMATAKKRQDGEVSQKVRERERDESDSGQKEPTNCDSSSPKSQGSFADIRHISSSVQQYDNAENFSDSSAESQSNSRRCTDQEGSDSTDDDVKPIYQTTPDNCSETEAESEKERQFKALLYGGYKVRNDVFNGSTNATPATTNYVTQFSVCPSDIMASTSHGLNMLAANKATIANVCGLGVGS</sequence>
<dbReference type="InterPro" id="IPR001356">
    <property type="entry name" value="HD"/>
</dbReference>
<dbReference type="SMART" id="SM00389">
    <property type="entry name" value="HOX"/>
    <property type="match status" value="1"/>
</dbReference>